<evidence type="ECO:0000259" key="10">
    <source>
        <dbReference type="Pfam" id="PF08245"/>
    </source>
</evidence>
<dbReference type="GO" id="GO:0051301">
    <property type="term" value="P:cell division"/>
    <property type="evidence" value="ECO:0007669"/>
    <property type="project" value="InterPro"/>
</dbReference>
<gene>
    <name evidence="11" type="ORF">UFOPK1503_00010</name>
</gene>
<keyword evidence="6" id="KW-0133">Cell shape</keyword>
<dbReference type="Pfam" id="PF02875">
    <property type="entry name" value="Mur_ligase_C"/>
    <property type="match status" value="1"/>
</dbReference>
<dbReference type="EMBL" id="CAEZST010000001">
    <property type="protein sequence ID" value="CAB4537472.1"/>
    <property type="molecule type" value="Genomic_DNA"/>
</dbReference>
<keyword evidence="8" id="KW-0961">Cell wall biogenesis/degradation</keyword>
<dbReference type="InterPro" id="IPR013221">
    <property type="entry name" value="Mur_ligase_cen"/>
</dbReference>
<dbReference type="GO" id="GO:0004326">
    <property type="term" value="F:tetrahydrofolylpolyglutamate synthase activity"/>
    <property type="evidence" value="ECO:0007669"/>
    <property type="project" value="InterPro"/>
</dbReference>
<dbReference type="InterPro" id="IPR036565">
    <property type="entry name" value="Mur-like_cat_sf"/>
</dbReference>
<dbReference type="Gene3D" id="3.90.190.20">
    <property type="entry name" value="Mur ligase, C-terminal domain"/>
    <property type="match status" value="1"/>
</dbReference>
<feature type="domain" description="Mur ligase central" evidence="10">
    <location>
        <begin position="77"/>
        <end position="235"/>
    </location>
</feature>
<evidence type="ECO:0000259" key="9">
    <source>
        <dbReference type="Pfam" id="PF02875"/>
    </source>
</evidence>
<dbReference type="InterPro" id="IPR036615">
    <property type="entry name" value="Mur_ligase_C_dom_sf"/>
</dbReference>
<dbReference type="InterPro" id="IPR005761">
    <property type="entry name" value="UDP-N-AcMur-Glu-dNH2Pim_ligase"/>
</dbReference>
<dbReference type="SUPFAM" id="SSF63418">
    <property type="entry name" value="MurE/MurF N-terminal domain"/>
    <property type="match status" value="1"/>
</dbReference>
<dbReference type="GO" id="GO:0008360">
    <property type="term" value="P:regulation of cell shape"/>
    <property type="evidence" value="ECO:0007669"/>
    <property type="project" value="UniProtKB-KW"/>
</dbReference>
<keyword evidence="3" id="KW-0436">Ligase</keyword>
<evidence type="ECO:0000256" key="4">
    <source>
        <dbReference type="ARBA" id="ARBA00022741"/>
    </source>
</evidence>
<dbReference type="Gene3D" id="3.40.1390.10">
    <property type="entry name" value="MurE/MurF, N-terminal domain"/>
    <property type="match status" value="1"/>
</dbReference>
<evidence type="ECO:0000256" key="3">
    <source>
        <dbReference type="ARBA" id="ARBA00022598"/>
    </source>
</evidence>
<feature type="domain" description="Mur ligase C-terminal" evidence="9">
    <location>
        <begin position="290"/>
        <end position="408"/>
    </location>
</feature>
<dbReference type="InterPro" id="IPR018109">
    <property type="entry name" value="Folylpolyglutamate_synth_CS"/>
</dbReference>
<sequence>MSSIFAQPGSLFIATQGAKEHGITFLSEAMKNGAVAVLTDRPGDYQIPALIHPNPRQIAGHIAREIYNTPKHGLFAVTGTNGKTSTTFYLQRILVALGRPTGLLSSAAQIIGDKEMLSELTTPEAPRLHDLLSKMRTAGQPSAAVEVSAQALVRNRIDGLHFDVAGFSNLSRDHLDDFGTMENYLEAKAKLFTSDFAAKAVINVEDQYGHELLEKITINKVGLGVGLDYQAEYVHGTLTISGKQSLSLPFDQGKLMAKNYALALVMLLESGIAPGDLVRASAEVNKQIPGRLERVSPGNPPVFVDYAHTPAGVESAVEELSEKFRELTVVLGASGNRDQGKRPEMARACQKARRLIVTDQHPRDEDPALIRHALMQAARESNIDAIEEPDPTKAIQKAISLAGAGAVLWCGPGQLKYREIQGSKIPFDAIAVARAAVDGA</sequence>
<dbReference type="GO" id="GO:0005524">
    <property type="term" value="F:ATP binding"/>
    <property type="evidence" value="ECO:0007669"/>
    <property type="project" value="UniProtKB-KW"/>
</dbReference>
<evidence type="ECO:0000256" key="8">
    <source>
        <dbReference type="ARBA" id="ARBA00023316"/>
    </source>
</evidence>
<evidence type="ECO:0000256" key="1">
    <source>
        <dbReference type="ARBA" id="ARBA00005898"/>
    </source>
</evidence>
<reference evidence="11" key="1">
    <citation type="submission" date="2020-05" db="EMBL/GenBank/DDBJ databases">
        <authorList>
            <person name="Chiriac C."/>
            <person name="Salcher M."/>
            <person name="Ghai R."/>
            <person name="Kavagutti S V."/>
        </authorList>
    </citation>
    <scope>NUCLEOTIDE SEQUENCE</scope>
</reference>
<dbReference type="InterPro" id="IPR004101">
    <property type="entry name" value="Mur_ligase_C"/>
</dbReference>
<dbReference type="SUPFAM" id="SSF53623">
    <property type="entry name" value="MurD-like peptide ligases, catalytic domain"/>
    <property type="match status" value="1"/>
</dbReference>
<name>A0A6J6BES7_9ZZZZ</name>
<protein>
    <submittedName>
        <fullName evidence="11">Unannotated protein</fullName>
    </submittedName>
</protein>
<dbReference type="InterPro" id="IPR035911">
    <property type="entry name" value="MurE/MurF_N"/>
</dbReference>
<keyword evidence="5" id="KW-0067">ATP-binding</keyword>
<evidence type="ECO:0000256" key="7">
    <source>
        <dbReference type="ARBA" id="ARBA00022984"/>
    </source>
</evidence>
<keyword evidence="4" id="KW-0547">Nucleotide-binding</keyword>
<evidence type="ECO:0000256" key="6">
    <source>
        <dbReference type="ARBA" id="ARBA00022960"/>
    </source>
</evidence>
<dbReference type="Pfam" id="PF08245">
    <property type="entry name" value="Mur_ligase_M"/>
    <property type="match status" value="1"/>
</dbReference>
<evidence type="ECO:0000313" key="11">
    <source>
        <dbReference type="EMBL" id="CAB4537472.1"/>
    </source>
</evidence>
<dbReference type="PROSITE" id="PS01011">
    <property type="entry name" value="FOLYLPOLYGLU_SYNT_1"/>
    <property type="match status" value="1"/>
</dbReference>
<keyword evidence="2" id="KW-0963">Cytoplasm</keyword>
<comment type="similarity">
    <text evidence="1">Belongs to the MurCDEF family. MurE subfamily.</text>
</comment>
<accession>A0A6J6BES7</accession>
<dbReference type="PANTHER" id="PTHR23135">
    <property type="entry name" value="MUR LIGASE FAMILY MEMBER"/>
    <property type="match status" value="1"/>
</dbReference>
<dbReference type="GO" id="GO:0071555">
    <property type="term" value="P:cell wall organization"/>
    <property type="evidence" value="ECO:0007669"/>
    <property type="project" value="UniProtKB-KW"/>
</dbReference>
<dbReference type="GO" id="GO:0009252">
    <property type="term" value="P:peptidoglycan biosynthetic process"/>
    <property type="evidence" value="ECO:0007669"/>
    <property type="project" value="UniProtKB-KW"/>
</dbReference>
<organism evidence="11">
    <name type="scientific">freshwater metagenome</name>
    <dbReference type="NCBI Taxonomy" id="449393"/>
    <lineage>
        <taxon>unclassified sequences</taxon>
        <taxon>metagenomes</taxon>
        <taxon>ecological metagenomes</taxon>
    </lineage>
</organism>
<evidence type="ECO:0000256" key="5">
    <source>
        <dbReference type="ARBA" id="ARBA00022840"/>
    </source>
</evidence>
<dbReference type="SUPFAM" id="SSF53244">
    <property type="entry name" value="MurD-like peptide ligases, peptide-binding domain"/>
    <property type="match status" value="1"/>
</dbReference>
<dbReference type="GO" id="GO:0005737">
    <property type="term" value="C:cytoplasm"/>
    <property type="evidence" value="ECO:0007669"/>
    <property type="project" value="InterPro"/>
</dbReference>
<dbReference type="NCBIfam" id="TIGR01085">
    <property type="entry name" value="murE"/>
    <property type="match status" value="1"/>
</dbReference>
<dbReference type="AlphaFoldDB" id="A0A6J6BES7"/>
<keyword evidence="7" id="KW-0573">Peptidoglycan synthesis</keyword>
<dbReference type="Gene3D" id="3.40.1190.10">
    <property type="entry name" value="Mur-like, catalytic domain"/>
    <property type="match status" value="1"/>
</dbReference>
<evidence type="ECO:0000256" key="2">
    <source>
        <dbReference type="ARBA" id="ARBA00022490"/>
    </source>
</evidence>
<proteinExistence type="inferred from homology"/>
<dbReference type="PANTHER" id="PTHR23135:SF4">
    <property type="entry name" value="UDP-N-ACETYLMURAMOYL-L-ALANYL-D-GLUTAMATE--2,6-DIAMINOPIMELATE LIGASE MURE HOMOLOG, CHLOROPLASTIC"/>
    <property type="match status" value="1"/>
</dbReference>